<evidence type="ECO:0000313" key="5">
    <source>
        <dbReference type="Proteomes" id="UP001497382"/>
    </source>
</evidence>
<accession>A0AAV1ZHH2</accession>
<keyword evidence="1" id="KW-0862">Zinc</keyword>
<dbReference type="EMBL" id="CAXIEN010000053">
    <property type="protein sequence ID" value="CAL1271182.1"/>
    <property type="molecule type" value="Genomic_DNA"/>
</dbReference>
<feature type="region of interest" description="Disordered" evidence="2">
    <location>
        <begin position="781"/>
        <end position="812"/>
    </location>
</feature>
<comment type="caution">
    <text evidence="4">The sequence shown here is derived from an EMBL/GenBank/DDBJ whole genome shotgun (WGS) entry which is preliminary data.</text>
</comment>
<evidence type="ECO:0000256" key="1">
    <source>
        <dbReference type="PROSITE-ProRule" id="PRU00042"/>
    </source>
</evidence>
<feature type="domain" description="C2H2-type" evidence="3">
    <location>
        <begin position="2011"/>
        <end position="2045"/>
    </location>
</feature>
<gene>
    <name evidence="4" type="ORF">LARSCL_LOCUS5688</name>
</gene>
<evidence type="ECO:0000259" key="3">
    <source>
        <dbReference type="PROSITE" id="PS50157"/>
    </source>
</evidence>
<feature type="region of interest" description="Disordered" evidence="2">
    <location>
        <begin position="2872"/>
        <end position="2896"/>
    </location>
</feature>
<dbReference type="InterPro" id="IPR057986">
    <property type="entry name" value="TPR_Rlf/292/654"/>
</dbReference>
<keyword evidence="5" id="KW-1185">Reference proteome</keyword>
<dbReference type="SMART" id="SM00355">
    <property type="entry name" value="ZnF_C2H2"/>
    <property type="match status" value="7"/>
</dbReference>
<feature type="compositionally biased region" description="Polar residues" evidence="2">
    <location>
        <begin position="1218"/>
        <end position="1235"/>
    </location>
</feature>
<dbReference type="Proteomes" id="UP001497382">
    <property type="component" value="Unassembled WGS sequence"/>
</dbReference>
<keyword evidence="1" id="KW-0863">Zinc-finger</keyword>
<dbReference type="Pfam" id="PF25580">
    <property type="entry name" value="TPR_Rlf"/>
    <property type="match status" value="1"/>
</dbReference>
<evidence type="ECO:0000256" key="2">
    <source>
        <dbReference type="SAM" id="MobiDB-lite"/>
    </source>
</evidence>
<evidence type="ECO:0000313" key="4">
    <source>
        <dbReference type="EMBL" id="CAL1271182.1"/>
    </source>
</evidence>
<sequence length="3642" mass="411339">MAHGLVLRMHEMVGFRSEQVPNEQGIAYAEYNVNPSTSDASLPRLWIEAVEFKSNLKTTDYLTLLRRTLLFMFSSKWSVYSDKGDLLCAINYYYSTFKKTTENFSEVHNEVLEIFRRDPWKNPFFLWNDLFDGTVTIYDKRVQDYFESEPEEIVLARVHALVLRNRASDAMCLAKTSFLYHSRIAKRFRSSRRRNSTSGFSTSGHASIDWFLFILQKIKRSLNSIVNEIRQLECHEGVEILYRLWRDQKNKPFCYTLLKIFLLQDLIQTSKYCCTKRLFKIFCMMHEELHSSPKEIAESCLKLISKHAPSSAHFYLLVDVLWRQFGMKCLDLYVDLYVRGLTADINHLENKRHLGALLDAESLETHIAVIFVKLSTMFKNLNPSVARECMFSAFSLRPTKERLFMLQVLTQSLSNSNKNIHKSLLAFDFSTDCNCGLRCIGHCRDALNKSSFIHPLLSNSIGNISHVVKRDFISVLENVRCVTFQYNVFDWRYNISDLGSYLSSYSRESTLQKSGSDTESGDEICDSSIGKAKTAFETADDLECRFQCSSIKRKSTSDFSHEINPLNIRENSTVQDNDFFNKKMKTAKPNMEMSVTVSSNNQQVIQGIFNNSLENVIRMSLNNNPAKSWSDSLNLLKVNKEPVINDPSSSKVGRTENSFQSCVSERNADNHQQCLENKGNFSLHYSDKTHLQISATLQYDHTQPRIAVAPENNTSFEEIGSSEHQNILKLHLAQKSSTVSDFTTTQPIGETFSNNIISPEHERRSSQEIANLHFAAKSDRERHVHHHHLHSSPFVSSQPPPKSFSKNQVKSHPLAEAKTQILSTLEARESVSCDNTRKSVIVNVKGKSLQIANQLPFSVKQSPIPQNGNNLQKDSSALQLLHVNVPNKYLPKPEIPVNANLIIPCKFDKSSASQISANNDKNELVVPELIVPGIMAPASMIKNNPWKTSVQNHAKTFFPAKISDGTPFSESSKSGQAQSLLLKPGSDVALKRNASRESEFGTVISKPVKDSKEFNKNNLHHTVTNKGMTYSNSQQLDNSLDSKLKWKMGQARDSTRSQMTFHPISDSYNAPVSTNSQPWYASPHAKTNSNSPLSFSAHKMNIPKTSSNSPVSFSCHKMNTSLSYSSSSVHKMGTPLTNSNSPVSFSVHNMNTSQTNSNSPVPSSVYKKNSPQMGSNSPVSFSFQHMRIPKTISSSPVSFSVQNMKNIDSFGDKRISTHTDANSHNYSSGNNVQNKPSVSFLKSRLTSVHNTQSYSHINAYSYQKSNSFSAHDKAYSENHESSQHQFDVKNIFERSTHSFISSANISSNSISSTQIQSNSSSVHNPVYSANDRRVIVHETGSLATSSPTSNVQNIKGNAFSQQCCSPFEVNPCDTCSTKTSNQCLTKNQVIGFHSSPDLHNQVTDGISSDDKCFEVPQSMQQQTENEEPQKKCIFCSFLFPASLMKTHVENTHQEELLNVTNYNIQNQIPNKESSFSMSNSEGIGVTNYDSQKENHLSLENNIHSACNTALDIENSQNTDQFISSLLDFIGPNFDKSIEGSFENAVNSHPINANESPCDNSKSESLSEMLQEVDFSRNISSDLSVICDGNELSYDIVENKQSNGKTVRNENKDIKSWYNNLNLDLLSSDDKVENEMVGFKILDYKPQSSEISHVTVTNNGIDLGGKQTSESLKNSYEMFRTVEPLVQSDLVQNIQELDKTGNFQNTSSQPLKKSLIFCSICKRELEFDVDIQQHINIYHPHINGDKTVFNLLNLSNNSETEEANEPKINFTPCSFNKQGNATEIFDFNSYSPDSAAQEVYKPLQKGKAKLYSNSSCNSESSLNIHEKFNAEETEDEILTSKKKGPRMTCEMCNKVYSKNYLKTHYRKEHMQDQSICFKMSENSSNQSLSGQTAISLSTPEQNPNFSGISAPMLQEDIDTRTCLSASDALNSSSKFEGSNIKKRYCEISNRMVQLEQEYLFHSVSDGVKESSVDNVNFEVVEKPSFTVLKEKEGFNSKPRNAVNSKPKRTKRYQCNWGQNQNYCNQNFSSKLLLLKHLKTEHFLKNECNWFQNNNWCNQKFPSESLLIKHLRSEHMIKRSFEWDIQLGMVRPDVSTLEKSQKMKENTLFYNYTNNKGSVFIHEDLQETQVLKPKSDLPTMNSNHKCTKVVNNMKSVMQLSSDKAISFSHNEHALPSEQVCPEDLDNPLYNEIYKKDGSKCHPSTKPICHYLSNSLVDKSDMLSPVEEMSPKQYDTSNLISKSCEKTLIGNELPDLYNSFKENTHAVNAHCTPQKIHEKNDKVLSYKCDWFQNNNVCNQKFPSKSLLLKHLRCEHLKEKSFECDIQHNITPKNDFDRNLKIKENRLFYSSTNNEGSVFVHEDLQENRVLKHNSDPPSVNLNHECIKVENNVNSVENALPSKQVCPEDLNNQLYNKISEKDDSNCHLSPKLVSHILSDSLVDENDILSSKQKSNSVSEGCENSLHKDELSVLLNSFKESFQENSLPQKMYERFGDFSFVSDIKRNSQNDINSVQNSDLNENPSDSDDFATLDIDSDNGILSVTSNCVSKSRNMISELLPDFEERNKYLKSKESNKYEKLEAQSDCKIIKDEKIVLVDAAKFSNPYKFSSISSKKLGSQALVKKPVEICDTSLFKNTDFNFGRKLINNDPLKCLASSALQLSCYKELHATNSFPNKQAVTNNDCASVKQQAEQDNKSQGMSHKRINSLADDNVSASKGKKLCKKNSKGKNYGELFLNFEKPATHINNCTRLADLEMQVSSSPENLNNQTVQNSLTVQNCQYIENGHNSLVNCCTELIQKADQLNSTQIAKVNDKPSAAALPKNDQFDSSASNFTINNSNELKANVDFQTQSAETYNVNESMSANNVIDQKQYVKSNEPASSMNKISNTLPNSSLSLSESDEKGMPNLVPEFDFHSLLVNEKFKADENTLESEKDLKRPGFYCFPYEIPTTSDVSCPTYKVIAVSSTGTHTVNNQEPFCVSSISSCSYPKVLTIKDSKDNGNLNYLNEEYSVFSSVDTLQDLSINEIGLLESVMKSKSNNVSMEHSNDSTCNQKENSIVKSDTVNSFPIVDFGKNCISSDKDNIASCGESMDSEKSVDNQLSERKQLIDSCALLNEISIFQGHSFEQEIKETVDDLVSYIISCENHAYLNFENYTRNQCDETRMIATITESETSSDSVLVNLDCGENNLRVGDQYKKRIFAVPYETSNVKTGKNSSVVCRECNKVFQSDEVLSNHLELIHHLPHLKKQISECRKKANVDKLSPPPLYSSFEQNENSVYDYDSTSVSAESSSNKYSEEDNCISYKNTELEETSSAESEPSLSESWSNIDLEEIKSSKRIQSSSLVSQLSSNFKCKKGPNVTQSRHQNEKHKMVTALSSHKRKIRKYFNKKPAPFNALSDPLNKDLICKNAALPKCIIKVLKDEQNSVFYKIDNPPDIMSESIVETKCNSYDSPKYTDTNSNTALLEHQFFESSIKYKQDGNHPKSKKRSKMSFDPYSPGTSSNSVLLTESKELYEEANKNVFFLLNNIKKTKQKVNTIITLKSKDIDQFLINNKQPHVLVTRLDDSFIKSSNVSALKPDFSYINFIRKRSVVRVKRLSLPSDLYKNKVHLSDVSVVVPRLPNDVEEKALETSSILPSLKDCFVMINRIQ</sequence>
<reference evidence="4 5" key="1">
    <citation type="submission" date="2024-04" db="EMBL/GenBank/DDBJ databases">
        <authorList>
            <person name="Rising A."/>
            <person name="Reimegard J."/>
            <person name="Sonavane S."/>
            <person name="Akerstrom W."/>
            <person name="Nylinder S."/>
            <person name="Hedman E."/>
            <person name="Kallberg Y."/>
        </authorList>
    </citation>
    <scope>NUCLEOTIDE SEQUENCE [LARGE SCALE GENOMIC DNA]</scope>
</reference>
<feature type="region of interest" description="Disordered" evidence="2">
    <location>
        <begin position="3470"/>
        <end position="3495"/>
    </location>
</feature>
<protein>
    <recommendedName>
        <fullName evidence="3">C2H2-type domain-containing protein</fullName>
    </recommendedName>
</protein>
<feature type="region of interest" description="Disordered" evidence="2">
    <location>
        <begin position="1212"/>
        <end position="1235"/>
    </location>
</feature>
<dbReference type="GO" id="GO:0008270">
    <property type="term" value="F:zinc ion binding"/>
    <property type="evidence" value="ECO:0007669"/>
    <property type="project" value="UniProtKB-KW"/>
</dbReference>
<feature type="domain" description="C2H2-type" evidence="3">
    <location>
        <begin position="2283"/>
        <end position="2317"/>
    </location>
</feature>
<dbReference type="PROSITE" id="PS50157">
    <property type="entry name" value="ZINC_FINGER_C2H2_2"/>
    <property type="match status" value="3"/>
</dbReference>
<feature type="region of interest" description="Disordered" evidence="2">
    <location>
        <begin position="1140"/>
        <end position="1177"/>
    </location>
</feature>
<feature type="compositionally biased region" description="Low complexity" evidence="2">
    <location>
        <begin position="2881"/>
        <end position="2892"/>
    </location>
</feature>
<feature type="region of interest" description="Disordered" evidence="2">
    <location>
        <begin position="3348"/>
        <end position="3368"/>
    </location>
</feature>
<dbReference type="InterPro" id="IPR013087">
    <property type="entry name" value="Znf_C2H2_type"/>
</dbReference>
<proteinExistence type="predicted"/>
<keyword evidence="1" id="KW-0479">Metal-binding</keyword>
<name>A0AAV1ZHH2_9ARAC</name>
<feature type="domain" description="C2H2-type" evidence="3">
    <location>
        <begin position="3211"/>
        <end position="3234"/>
    </location>
</feature>
<organism evidence="4 5">
    <name type="scientific">Larinioides sclopetarius</name>
    <dbReference type="NCBI Taxonomy" id="280406"/>
    <lineage>
        <taxon>Eukaryota</taxon>
        <taxon>Metazoa</taxon>
        <taxon>Ecdysozoa</taxon>
        <taxon>Arthropoda</taxon>
        <taxon>Chelicerata</taxon>
        <taxon>Arachnida</taxon>
        <taxon>Araneae</taxon>
        <taxon>Araneomorphae</taxon>
        <taxon>Entelegynae</taxon>
        <taxon>Araneoidea</taxon>
        <taxon>Araneidae</taxon>
        <taxon>Larinioides</taxon>
    </lineage>
</organism>